<dbReference type="RefSeq" id="WP_203324693.1">
    <property type="nucleotide sequence ID" value="NZ_CP069213.1"/>
</dbReference>
<dbReference type="InterPro" id="IPR013785">
    <property type="entry name" value="Aldolase_TIM"/>
</dbReference>
<dbReference type="InterPro" id="IPR004136">
    <property type="entry name" value="NMO"/>
</dbReference>
<keyword evidence="11" id="KW-1185">Reference proteome</keyword>
<evidence type="ECO:0000256" key="8">
    <source>
        <dbReference type="ARBA" id="ARBA00031155"/>
    </source>
</evidence>
<proteinExistence type="inferred from homology"/>
<comment type="cofactor">
    <cofactor evidence="1">
        <name>FMN</name>
        <dbReference type="ChEBI" id="CHEBI:58210"/>
    </cofactor>
</comment>
<dbReference type="PANTHER" id="PTHR42747:SF3">
    <property type="entry name" value="NITRONATE MONOOXYGENASE-RELATED"/>
    <property type="match status" value="1"/>
</dbReference>
<dbReference type="SUPFAM" id="SSF51412">
    <property type="entry name" value="Inosine monophosphate dehydrogenase (IMPDH)"/>
    <property type="match status" value="1"/>
</dbReference>
<keyword evidence="6" id="KW-0560">Oxidoreductase</keyword>
<keyword evidence="4" id="KW-0285">Flavoprotein</keyword>
<evidence type="ECO:0000256" key="3">
    <source>
        <dbReference type="ARBA" id="ARBA00022575"/>
    </source>
</evidence>
<evidence type="ECO:0000256" key="1">
    <source>
        <dbReference type="ARBA" id="ARBA00001917"/>
    </source>
</evidence>
<organism evidence="10 11">
    <name type="scientific">Shewanella litorisediminis</name>
    <dbReference type="NCBI Taxonomy" id="1173586"/>
    <lineage>
        <taxon>Bacteria</taxon>
        <taxon>Pseudomonadati</taxon>
        <taxon>Pseudomonadota</taxon>
        <taxon>Gammaproteobacteria</taxon>
        <taxon>Alteromonadales</taxon>
        <taxon>Shewanellaceae</taxon>
        <taxon>Shewanella</taxon>
    </lineage>
</organism>
<evidence type="ECO:0000256" key="5">
    <source>
        <dbReference type="ARBA" id="ARBA00022643"/>
    </source>
</evidence>
<dbReference type="GO" id="GO:0004497">
    <property type="term" value="F:monooxygenase activity"/>
    <property type="evidence" value="ECO:0007669"/>
    <property type="project" value="UniProtKB-KW"/>
</dbReference>
<comment type="catalytic activity">
    <reaction evidence="9">
        <text>3 propionate 3-nitronate + 3 O2 + H2O = 3 3-oxopropanoate + 2 nitrate + nitrite + H2O2 + 3 H(+)</text>
        <dbReference type="Rhea" id="RHEA:57332"/>
        <dbReference type="ChEBI" id="CHEBI:15377"/>
        <dbReference type="ChEBI" id="CHEBI:15378"/>
        <dbReference type="ChEBI" id="CHEBI:15379"/>
        <dbReference type="ChEBI" id="CHEBI:16240"/>
        <dbReference type="ChEBI" id="CHEBI:16301"/>
        <dbReference type="ChEBI" id="CHEBI:17632"/>
        <dbReference type="ChEBI" id="CHEBI:33190"/>
        <dbReference type="ChEBI" id="CHEBI:136067"/>
    </reaction>
</comment>
<reference evidence="10 11" key="1">
    <citation type="journal article" date="2012" name="Antonie Van Leeuwenhoek">
        <title>Shewanella litorisediminis sp. nov., a gammaproteobacterium isolated from a tidal flat sediment.</title>
        <authorList>
            <person name="Lee M.H."/>
            <person name="Yoon J.H."/>
        </authorList>
    </citation>
    <scope>NUCLEOTIDE SEQUENCE [LARGE SCALE GENOMIC DNA]</scope>
    <source>
        <strain evidence="10 11">SMK1-12</strain>
    </source>
</reference>
<evidence type="ECO:0000256" key="7">
    <source>
        <dbReference type="ARBA" id="ARBA00023033"/>
    </source>
</evidence>
<dbReference type="Pfam" id="PF03060">
    <property type="entry name" value="NMO"/>
    <property type="match status" value="1"/>
</dbReference>
<evidence type="ECO:0000256" key="9">
    <source>
        <dbReference type="ARBA" id="ARBA00049401"/>
    </source>
</evidence>
<evidence type="ECO:0000256" key="4">
    <source>
        <dbReference type="ARBA" id="ARBA00022630"/>
    </source>
</evidence>
<dbReference type="PANTHER" id="PTHR42747">
    <property type="entry name" value="NITRONATE MONOOXYGENASE-RELATED"/>
    <property type="match status" value="1"/>
</dbReference>
<sequence>MTNKRQPFLGTELPIIQAPMAGVQDSELTIAVCNAGGLGSLPCGMLSSEMLQAEIRRIQAATPAPYNLNFFCHRVSDYPEPVRQRWQSLLAPYFDEFGVTASAGTASASRQPFSHDIADVIETARPAFVSFHFGLPDKPLLQRLKSWGTKVLSSATTLDEALWLEANGADGIILQGLEAGGHRGMFLSMDFGSQQPLRALLVQAKDKLAVPVIAAGGLGSAADINAALKAGADAVQIGTAYLLCDEAKTSAIHRRAIGQQPVQTQITTLFSGRPARGIVNRAMAELGPLHEAAPPFPFAAIDMGLLRQAAERQGIGDFSPLWCGQNTSGCCDVPAAELTLALAAGLMQ</sequence>
<accession>A0ABX7G1D1</accession>
<keyword evidence="7 10" id="KW-0503">Monooxygenase</keyword>
<protein>
    <recommendedName>
        <fullName evidence="8">Propionate 3-nitronate monooxygenase</fullName>
    </recommendedName>
</protein>
<evidence type="ECO:0000313" key="11">
    <source>
        <dbReference type="Proteomes" id="UP000596252"/>
    </source>
</evidence>
<keyword evidence="5" id="KW-0288">FMN</keyword>
<evidence type="ECO:0000256" key="6">
    <source>
        <dbReference type="ARBA" id="ARBA00023002"/>
    </source>
</evidence>
<evidence type="ECO:0000313" key="10">
    <source>
        <dbReference type="EMBL" id="QRH00998.1"/>
    </source>
</evidence>
<comment type="similarity">
    <text evidence="2">Belongs to the nitronate monooxygenase family. NMO class I subfamily.</text>
</comment>
<evidence type="ECO:0000256" key="2">
    <source>
        <dbReference type="ARBA" id="ARBA00009881"/>
    </source>
</evidence>
<name>A0ABX7G1D1_9GAMM</name>
<dbReference type="EMBL" id="CP069213">
    <property type="protein sequence ID" value="QRH00998.1"/>
    <property type="molecule type" value="Genomic_DNA"/>
</dbReference>
<keyword evidence="3" id="KW-0216">Detoxification</keyword>
<dbReference type="CDD" id="cd04730">
    <property type="entry name" value="NPD_like"/>
    <property type="match status" value="1"/>
</dbReference>
<gene>
    <name evidence="10" type="ORF">JQC75_14165</name>
</gene>
<dbReference type="Gene3D" id="3.20.20.70">
    <property type="entry name" value="Aldolase class I"/>
    <property type="match status" value="1"/>
</dbReference>
<dbReference type="Proteomes" id="UP000596252">
    <property type="component" value="Chromosome"/>
</dbReference>